<organism evidence="2 3">
    <name type="scientific">Mesorhizobium onobrychidis</name>
    <dbReference type="NCBI Taxonomy" id="2775404"/>
    <lineage>
        <taxon>Bacteria</taxon>
        <taxon>Pseudomonadati</taxon>
        <taxon>Pseudomonadota</taxon>
        <taxon>Alphaproteobacteria</taxon>
        <taxon>Hyphomicrobiales</taxon>
        <taxon>Phyllobacteriaceae</taxon>
        <taxon>Mesorhizobium</taxon>
    </lineage>
</organism>
<evidence type="ECO:0000313" key="2">
    <source>
        <dbReference type="EMBL" id="UVC13781.1"/>
    </source>
</evidence>
<evidence type="ECO:0000313" key="3">
    <source>
        <dbReference type="Proteomes" id="UP001058098"/>
    </source>
</evidence>
<feature type="transmembrane region" description="Helical" evidence="1">
    <location>
        <begin position="335"/>
        <end position="355"/>
    </location>
</feature>
<evidence type="ECO:0000256" key="1">
    <source>
        <dbReference type="SAM" id="Phobius"/>
    </source>
</evidence>
<feature type="transmembrane region" description="Helical" evidence="1">
    <location>
        <begin position="295"/>
        <end position="311"/>
    </location>
</feature>
<sequence length="452" mass="51913">MDGHLTAAKHAFIALILAAAAFIYLAIGEIQRNANYETKLQLSLILAARDIATGLYKPHQATDKDIASFSDGLGKQYHDLYITAMKKRAEQTGQIPELTELMKRFGAAKNDLGVVIDDIPVPYSILKKCDALLIQPDTYFFFYNFNYLRPLDWNDIYSRNVRYLIFDNDCQSSRNQRFFALIIPANNGTTSLALPHSALSIFPSIFRWAEETGLYLARADRDRLLPDRVKKYFPYDEDLYILNIRTIELLAIEILGEIDGKYYLVDELSKSLIDIYDKDHSKASLGGIDFNSLDFLRIVPIWMFMVSYYYWRQLRALQARNLDDQTWTPLDTDDLIGVSVSYLWAFTPAIATALVYSMYPSVFNLIAVVFGYEISPLGIWKWQFQEARPIGHYGLDYMAFATLGVLALHTFVIYICTVSSLRIIRKHQKVSVRKVMSDVSRQFGTLARRLRH</sequence>
<name>A0ABY5QSQ7_9HYPH</name>
<feature type="transmembrane region" description="Helical" evidence="1">
    <location>
        <begin position="6"/>
        <end position="27"/>
    </location>
</feature>
<keyword evidence="3" id="KW-1185">Reference proteome</keyword>
<protein>
    <submittedName>
        <fullName evidence="2">Uncharacterized protein</fullName>
    </submittedName>
</protein>
<feature type="transmembrane region" description="Helical" evidence="1">
    <location>
        <begin position="362"/>
        <end position="380"/>
    </location>
</feature>
<dbReference type="RefSeq" id="WP_258117779.1">
    <property type="nucleotide sequence ID" value="NZ_CP062229.1"/>
</dbReference>
<dbReference type="Proteomes" id="UP001058098">
    <property type="component" value="Chromosome"/>
</dbReference>
<keyword evidence="1" id="KW-0472">Membrane</keyword>
<dbReference type="EMBL" id="CP062229">
    <property type="protein sequence ID" value="UVC13781.1"/>
    <property type="molecule type" value="Genomic_DNA"/>
</dbReference>
<proteinExistence type="predicted"/>
<gene>
    <name evidence="2" type="ORF">IHQ72_24205</name>
</gene>
<keyword evidence="1" id="KW-1133">Transmembrane helix</keyword>
<keyword evidence="1" id="KW-0812">Transmembrane</keyword>
<feature type="transmembrane region" description="Helical" evidence="1">
    <location>
        <begin position="400"/>
        <end position="424"/>
    </location>
</feature>
<reference evidence="2" key="1">
    <citation type="submission" date="2020-09" db="EMBL/GenBank/DDBJ databases">
        <title>Rhizobia associated with sainfoin plants.</title>
        <authorList>
            <person name="Asharfi S."/>
            <person name="Kuzmanovic N."/>
            <person name="Bunk B."/>
            <person name="Sproeer C."/>
            <person name="Becker M."/>
            <person name="Thuenen T."/>
        </authorList>
    </citation>
    <scope>NUCLEOTIDE SEQUENCE</scope>
    <source>
        <strain evidence="2">OM4</strain>
    </source>
</reference>
<accession>A0ABY5QSQ7</accession>